<evidence type="ECO:0000313" key="7">
    <source>
        <dbReference type="Proteomes" id="UP000593565"/>
    </source>
</evidence>
<feature type="disulfide bond" evidence="2">
    <location>
        <begin position="255"/>
        <end position="265"/>
    </location>
</feature>
<feature type="compositionally biased region" description="Basic and acidic residues" evidence="3">
    <location>
        <begin position="351"/>
        <end position="362"/>
    </location>
</feature>
<keyword evidence="4" id="KW-1133">Transmembrane helix</keyword>
<feature type="compositionally biased region" description="Basic and acidic residues" evidence="3">
    <location>
        <begin position="405"/>
        <end position="417"/>
    </location>
</feature>
<dbReference type="PROSITE" id="PS50287">
    <property type="entry name" value="SRCR_2"/>
    <property type="match status" value="3"/>
</dbReference>
<reference evidence="6 7" key="1">
    <citation type="submission" date="2020-02" db="EMBL/GenBank/DDBJ databases">
        <title>A chromosome-scale genome assembly of the black bullhead catfish (Ameiurus melas).</title>
        <authorList>
            <person name="Wen M."/>
            <person name="Zham M."/>
            <person name="Cabau C."/>
            <person name="Klopp C."/>
            <person name="Donnadieu C."/>
            <person name="Roques C."/>
            <person name="Bouchez O."/>
            <person name="Lampietro C."/>
            <person name="Jouanno E."/>
            <person name="Herpin A."/>
            <person name="Louis A."/>
            <person name="Berthelot C."/>
            <person name="Parey E."/>
            <person name="Roest-Crollius H."/>
            <person name="Braasch I."/>
            <person name="Postlethwait J."/>
            <person name="Robinson-Rechavi M."/>
            <person name="Echchiki A."/>
            <person name="Begum T."/>
            <person name="Montfort J."/>
            <person name="Schartl M."/>
            <person name="Bobe J."/>
            <person name="Guiguen Y."/>
        </authorList>
    </citation>
    <scope>NUCLEOTIDE SEQUENCE [LARGE SCALE GENOMIC DNA]</scope>
    <source>
        <strain evidence="6">M_S1</strain>
        <tissue evidence="6">Blood</tissue>
    </source>
</reference>
<keyword evidence="4" id="KW-0812">Transmembrane</keyword>
<feature type="region of interest" description="Disordered" evidence="3">
    <location>
        <begin position="443"/>
        <end position="478"/>
    </location>
</feature>
<sequence length="478" mass="54049">WRRLLIIDAEKACSGEVSLQNDTGIYAVSSDGWSKQESNELCKYLECGNVTETTNKKEVKLPFWDRSYSCTGNHTSIWECEKEKAPVENHPLNQLYINCTDKPQVTLTGNCTGEVRLKNERVCYKSQTMGQLFHELCQQLGCSLFFKTWSTKYKGNARYLSCTGKESHLWQCSSWTDNCEEVISLACTKAIKFNFNESCGGKLLVDYQGQWEPVCPLENMINAHRICRKLDCGNATKKSETVIENRSNTDITIKCGNEHNYLENCIETETCTKMAVIYCDNHDTTYTFTHYDHPFTPGTGLIVGLVAGLVLLLVAALIVFRERISFLAKLRFKSSPEGTDVEVSENEMESLNEKDGLERGDSDDIVTTVNPMEDNQSQESESEHDEENMSTSISSSGTEYDDVDERNVKLPEDRRPTEPLLPPRPDNLLDEVTFEAEVELQEDYDDVILPTKQRESFNIPGPSSDLPFAGSNDEVKPQ</sequence>
<dbReference type="SUPFAM" id="SSF56487">
    <property type="entry name" value="SRCR-like"/>
    <property type="match status" value="3"/>
</dbReference>
<evidence type="ECO:0000256" key="3">
    <source>
        <dbReference type="SAM" id="MobiDB-lite"/>
    </source>
</evidence>
<dbReference type="InterPro" id="IPR001190">
    <property type="entry name" value="SRCR"/>
</dbReference>
<keyword evidence="4" id="KW-0472">Membrane</keyword>
<evidence type="ECO:0000256" key="1">
    <source>
        <dbReference type="ARBA" id="ARBA00023157"/>
    </source>
</evidence>
<evidence type="ECO:0000256" key="4">
    <source>
        <dbReference type="SAM" id="Phobius"/>
    </source>
</evidence>
<accession>A0A7J5ZTI3</accession>
<dbReference type="Gene3D" id="3.10.250.10">
    <property type="entry name" value="SRCR-like domain"/>
    <property type="match status" value="2"/>
</dbReference>
<feature type="region of interest" description="Disordered" evidence="3">
    <location>
        <begin position="337"/>
        <end position="429"/>
    </location>
</feature>
<feature type="transmembrane region" description="Helical" evidence="4">
    <location>
        <begin position="300"/>
        <end position="320"/>
    </location>
</feature>
<comment type="caution">
    <text evidence="2">Lacks conserved residue(s) required for the propagation of feature annotation.</text>
</comment>
<dbReference type="SMART" id="SM00202">
    <property type="entry name" value="SR"/>
    <property type="match status" value="1"/>
</dbReference>
<organism evidence="6 7">
    <name type="scientific">Ameiurus melas</name>
    <name type="common">Black bullhead</name>
    <name type="synonym">Silurus melas</name>
    <dbReference type="NCBI Taxonomy" id="219545"/>
    <lineage>
        <taxon>Eukaryota</taxon>
        <taxon>Metazoa</taxon>
        <taxon>Chordata</taxon>
        <taxon>Craniata</taxon>
        <taxon>Vertebrata</taxon>
        <taxon>Euteleostomi</taxon>
        <taxon>Actinopterygii</taxon>
        <taxon>Neopterygii</taxon>
        <taxon>Teleostei</taxon>
        <taxon>Ostariophysi</taxon>
        <taxon>Siluriformes</taxon>
        <taxon>Ictaluridae</taxon>
        <taxon>Ameiurus</taxon>
    </lineage>
</organism>
<dbReference type="Proteomes" id="UP000593565">
    <property type="component" value="Unassembled WGS sequence"/>
</dbReference>
<dbReference type="GO" id="GO:0005886">
    <property type="term" value="C:plasma membrane"/>
    <property type="evidence" value="ECO:0007669"/>
    <property type="project" value="TreeGrafter"/>
</dbReference>
<comment type="caution">
    <text evidence="6">The sequence shown here is derived from an EMBL/GenBank/DDBJ whole genome shotgun (WGS) entry which is preliminary data.</text>
</comment>
<dbReference type="InterPro" id="IPR036772">
    <property type="entry name" value="SRCR-like_dom_sf"/>
</dbReference>
<feature type="domain" description="SRCR" evidence="5">
    <location>
        <begin position="183"/>
        <end position="291"/>
    </location>
</feature>
<feature type="disulfide bond" evidence="2">
    <location>
        <begin position="215"/>
        <end position="279"/>
    </location>
</feature>
<dbReference type="EMBL" id="JAAGNN010000025">
    <property type="protein sequence ID" value="KAF4072548.1"/>
    <property type="molecule type" value="Genomic_DNA"/>
</dbReference>
<dbReference type="GO" id="GO:0004252">
    <property type="term" value="F:serine-type endopeptidase activity"/>
    <property type="evidence" value="ECO:0007669"/>
    <property type="project" value="TreeGrafter"/>
</dbReference>
<feature type="compositionally biased region" description="Acidic residues" evidence="3">
    <location>
        <begin position="339"/>
        <end position="350"/>
    </location>
</feature>
<feature type="disulfide bond" evidence="2">
    <location>
        <begin position="162"/>
        <end position="172"/>
    </location>
</feature>
<dbReference type="PANTHER" id="PTHR48071">
    <property type="entry name" value="SRCR DOMAIN-CONTAINING PROTEIN"/>
    <property type="match status" value="1"/>
</dbReference>
<feature type="domain" description="SRCR" evidence="5">
    <location>
        <begin position="122"/>
        <end position="188"/>
    </location>
</feature>
<feature type="domain" description="SRCR" evidence="5">
    <location>
        <begin position="4"/>
        <end position="112"/>
    </location>
</feature>
<evidence type="ECO:0000259" key="5">
    <source>
        <dbReference type="PROSITE" id="PS50287"/>
    </source>
</evidence>
<keyword evidence="7" id="KW-1185">Reference proteome</keyword>
<evidence type="ECO:0000313" key="6">
    <source>
        <dbReference type="EMBL" id="KAF4072548.1"/>
    </source>
</evidence>
<gene>
    <name evidence="6" type="ORF">AMELA_G00264250</name>
</gene>
<dbReference type="GO" id="GO:0031638">
    <property type="term" value="P:zymogen activation"/>
    <property type="evidence" value="ECO:0007669"/>
    <property type="project" value="TreeGrafter"/>
</dbReference>
<feature type="disulfide bond" evidence="2">
    <location>
        <begin position="70"/>
        <end position="80"/>
    </location>
</feature>
<feature type="non-terminal residue" evidence="6">
    <location>
        <position position="478"/>
    </location>
</feature>
<protein>
    <recommendedName>
        <fullName evidence="5">SRCR domain-containing protein</fullName>
    </recommendedName>
</protein>
<evidence type="ECO:0000256" key="2">
    <source>
        <dbReference type="PROSITE-ProRule" id="PRU00196"/>
    </source>
</evidence>
<name>A0A7J5ZTI3_AMEME</name>
<dbReference type="Pfam" id="PF00530">
    <property type="entry name" value="SRCR"/>
    <property type="match status" value="2"/>
</dbReference>
<proteinExistence type="predicted"/>
<dbReference type="AlphaFoldDB" id="A0A7J5ZTI3"/>
<keyword evidence="1 2" id="KW-1015">Disulfide bond</keyword>
<dbReference type="PANTHER" id="PTHR48071:SF27">
    <property type="entry name" value="SCAVENGER RECEPTOR CYSTEINE-RICH TYPE 1 PROTEIN M130-LIKE"/>
    <property type="match status" value="1"/>
</dbReference>